<comment type="caution">
    <text evidence="2">The sequence shown here is derived from an EMBL/GenBank/DDBJ whole genome shotgun (WGS) entry which is preliminary data.</text>
</comment>
<name>A0A538U0F9_UNCEI</name>
<dbReference type="EMBL" id="VBPB01000318">
    <property type="protein sequence ID" value="TMQ69348.1"/>
    <property type="molecule type" value="Genomic_DNA"/>
</dbReference>
<reference evidence="2 3" key="1">
    <citation type="journal article" date="2019" name="Nat. Microbiol.">
        <title>Mediterranean grassland soil C-N compound turnover is dependent on rainfall and depth, and is mediated by genomically divergent microorganisms.</title>
        <authorList>
            <person name="Diamond S."/>
            <person name="Andeer P.F."/>
            <person name="Li Z."/>
            <person name="Crits-Christoph A."/>
            <person name="Burstein D."/>
            <person name="Anantharaman K."/>
            <person name="Lane K.R."/>
            <person name="Thomas B.C."/>
            <person name="Pan C."/>
            <person name="Northen T.R."/>
            <person name="Banfield J.F."/>
        </authorList>
    </citation>
    <scope>NUCLEOTIDE SEQUENCE [LARGE SCALE GENOMIC DNA]</scope>
    <source>
        <strain evidence="2">WS_11</strain>
    </source>
</reference>
<evidence type="ECO:0000256" key="1">
    <source>
        <dbReference type="SAM" id="Phobius"/>
    </source>
</evidence>
<accession>A0A538U0F9</accession>
<keyword evidence="1" id="KW-0812">Transmembrane</keyword>
<dbReference type="AlphaFoldDB" id="A0A538U0F9"/>
<dbReference type="Proteomes" id="UP000319771">
    <property type="component" value="Unassembled WGS sequence"/>
</dbReference>
<protein>
    <submittedName>
        <fullName evidence="2">DUF2079 domain-containing protein</fullName>
    </submittedName>
</protein>
<feature type="transmembrane region" description="Helical" evidence="1">
    <location>
        <begin position="290"/>
        <end position="315"/>
    </location>
</feature>
<keyword evidence="1" id="KW-1133">Transmembrane helix</keyword>
<dbReference type="Pfam" id="PF09852">
    <property type="entry name" value="DUF2079"/>
    <property type="match status" value="1"/>
</dbReference>
<evidence type="ECO:0000313" key="2">
    <source>
        <dbReference type="EMBL" id="TMQ69348.1"/>
    </source>
</evidence>
<keyword evidence="1" id="KW-0472">Membrane</keyword>
<evidence type="ECO:0000313" key="3">
    <source>
        <dbReference type="Proteomes" id="UP000319771"/>
    </source>
</evidence>
<dbReference type="InterPro" id="IPR018650">
    <property type="entry name" value="STSV1_Orf64"/>
</dbReference>
<sequence length="689" mass="74191">MAPSAAPPVAMVGGWRSPRPALVLAAMVMAYTVVYSAFDVIAYRYYLYTDFDLALFAQAVDGLLHGRLFTSIRGMAWPGDHSSLVLFLIAPLYALVRHPVTLLVLQSAAQALGALPIYALARRELGHTGLALTLAAVYLLQPALGYADLFEFHPELLATAPLIAAFYFLRCGRLGGTLLWAGLALLCREDVALVVFMMALYALLPWRTGRLRTALALAAMAAASAFLTWGVLRPAFSHGEAEYARIYGRWGDTLGAAALHMLRDPIGVAVQLVSTPGVPRDTLVKQQFHLTLFLPLGLLPLLSPLTLVLALPAFLEHLLSYRIAQHTILCQYTALQTSFVSAAAVLGTRNLLRLFTRGAGSGARAATAAALGASPDTVDPRAAGAVMAWGILASVVCQLWFGPLLSSGRFFLAGTRDGHFPTAEERALKPYHDRMVRRVPRHGAVVAGFEFLSRFTGRDSVHSLHHLMRGTYTFSRRAYPLPAGVTALIANMAAINIVTSVEPETAPRLQRLLNANGLVPVDEAGDLVLFTRAGRPALELVTAGSCPDDSLPPIVFDHELAFTGAALVDSTARPGGTVTLATCWRRVGEVDRVFQTRLDLVDASGRLAQSHVRDLGYGLWPAHIWLAGAPVRETYRLVLDADLGQGDYDVVLRVQWRGQGGGGMSAADEASGYAPERGITLGRVRVTPR</sequence>
<feature type="transmembrane region" description="Helical" evidence="1">
    <location>
        <begin position="178"/>
        <end position="202"/>
    </location>
</feature>
<feature type="transmembrane region" description="Helical" evidence="1">
    <location>
        <begin position="76"/>
        <end position="96"/>
    </location>
</feature>
<feature type="transmembrane region" description="Helical" evidence="1">
    <location>
        <begin position="21"/>
        <end position="38"/>
    </location>
</feature>
<organism evidence="2 3">
    <name type="scientific">Eiseniibacteriota bacterium</name>
    <dbReference type="NCBI Taxonomy" id="2212470"/>
    <lineage>
        <taxon>Bacteria</taxon>
        <taxon>Candidatus Eiseniibacteriota</taxon>
    </lineage>
</organism>
<gene>
    <name evidence="2" type="ORF">E6K81_15150</name>
</gene>
<feature type="transmembrane region" description="Helical" evidence="1">
    <location>
        <begin position="128"/>
        <end position="146"/>
    </location>
</feature>
<feature type="transmembrane region" description="Helical" evidence="1">
    <location>
        <begin position="214"/>
        <end position="232"/>
    </location>
</feature>
<proteinExistence type="predicted"/>